<keyword evidence="1" id="KW-1133">Transmembrane helix</keyword>
<dbReference type="Proteomes" id="UP000316621">
    <property type="component" value="Chromosome 11"/>
</dbReference>
<dbReference type="Gramene" id="RZC84476">
    <property type="protein sequence ID" value="RZC84476"/>
    <property type="gene ID" value="C5167_047265"/>
</dbReference>
<accession>A0A4Y7LGV6</accession>
<keyword evidence="3" id="KW-1185">Reference proteome</keyword>
<proteinExistence type="predicted"/>
<evidence type="ECO:0000313" key="3">
    <source>
        <dbReference type="Proteomes" id="UP000316621"/>
    </source>
</evidence>
<gene>
    <name evidence="2" type="ORF">C5167_047265</name>
</gene>
<keyword evidence="1" id="KW-0472">Membrane</keyword>
<name>A0A4Y7LGV6_PAPSO</name>
<sequence>MTKIRRDFPKNVYNCRGRMVTYTFFPTSLKQALKECKDDSTRRPTMERTTYAVVLGLAFTKNLEVVNIYLLLLDFYQGSSS</sequence>
<dbReference type="AlphaFoldDB" id="A0A4Y7LGV6"/>
<feature type="transmembrane region" description="Helical" evidence="1">
    <location>
        <begin position="51"/>
        <end position="72"/>
    </location>
</feature>
<organism evidence="2 3">
    <name type="scientific">Papaver somniferum</name>
    <name type="common">Opium poppy</name>
    <dbReference type="NCBI Taxonomy" id="3469"/>
    <lineage>
        <taxon>Eukaryota</taxon>
        <taxon>Viridiplantae</taxon>
        <taxon>Streptophyta</taxon>
        <taxon>Embryophyta</taxon>
        <taxon>Tracheophyta</taxon>
        <taxon>Spermatophyta</taxon>
        <taxon>Magnoliopsida</taxon>
        <taxon>Ranunculales</taxon>
        <taxon>Papaveraceae</taxon>
        <taxon>Papaveroideae</taxon>
        <taxon>Papaver</taxon>
    </lineage>
</organism>
<reference evidence="2 3" key="1">
    <citation type="journal article" date="2018" name="Science">
        <title>The opium poppy genome and morphinan production.</title>
        <authorList>
            <person name="Guo L."/>
            <person name="Winzer T."/>
            <person name="Yang X."/>
            <person name="Li Y."/>
            <person name="Ning Z."/>
            <person name="He Z."/>
            <person name="Teodor R."/>
            <person name="Lu Y."/>
            <person name="Bowser T.A."/>
            <person name="Graham I.A."/>
            <person name="Ye K."/>
        </authorList>
    </citation>
    <scope>NUCLEOTIDE SEQUENCE [LARGE SCALE GENOMIC DNA]</scope>
    <source>
        <strain evidence="3">cv. HN1</strain>
        <tissue evidence="2">Leaves</tissue>
    </source>
</reference>
<evidence type="ECO:0000313" key="2">
    <source>
        <dbReference type="EMBL" id="RZC84476.1"/>
    </source>
</evidence>
<protein>
    <submittedName>
        <fullName evidence="2">Uncharacterized protein</fullName>
    </submittedName>
</protein>
<keyword evidence="1" id="KW-0812">Transmembrane</keyword>
<evidence type="ECO:0000256" key="1">
    <source>
        <dbReference type="SAM" id="Phobius"/>
    </source>
</evidence>
<dbReference type="EMBL" id="CM010725">
    <property type="protein sequence ID" value="RZC84476.1"/>
    <property type="molecule type" value="Genomic_DNA"/>
</dbReference>